<evidence type="ECO:0000256" key="1">
    <source>
        <dbReference type="SAM" id="Phobius"/>
    </source>
</evidence>
<gene>
    <name evidence="5" type="ordered locus">CFU_1810</name>
</gene>
<dbReference type="Pfam" id="PF00563">
    <property type="entry name" value="EAL"/>
    <property type="match status" value="1"/>
</dbReference>
<accession>G0AGM9</accession>
<sequence length="1021" mass="113037">MRGCYCLLLKGILSLFYSTVEPSHSTDTMSMWLFHADTSKSFNHNLKPQDWAVFYFSVVLVPVLVIVFTIVAFATLNSRFGHSDPSPSPFQVLSDPGQRLQPAQAFQALAAMPMLTYSSTQLQETPFWFSFLVPAAADSGLTEVELPSRHAQQVSCWAGAGERLLGTASRDGVEGQMKAEKTGFILSLQAAALPLNVLCKGVFSGPARISVRQWTRPDFVQSQKEFYRGIGLMEGGLLTLTLFVLVAALINREWMYVLFAVWLLGNLRLGANAMGWDVHWLIWTIPNQWLPWVRKLTFATYYIVTFTLFGRLFQNELKQIGFVFLQNVLRWMGLVLLVAAMLLSYQHFLPVLWCWTVVGIVILVFLLARIVWKARTRAALWYCASMFVVLFTRIDEVVAAAFGIKTLDEVPNNVIVALLSSLMASFAFAEQMRAGKRELAMVQAELRTTYEVTPVGLFTLAADGSFLRTNPALEKILGHDPGAESVKKFDDYFEAGAREKLLRIGSGSSGNEAELRGVADASGRSNFYLVTATFANGRIEGSLQDITDRSQAIERLRFFAEHDPLTGVLNRRGIEIMLEQAIERQAGDRPLALAYLDLDRFKLINDLFGHQSGDEVLKQLCFRVQQLLGGDCHIGRIGGDEFILLFQDVEIGAATAICGNIIQKISYQSYNIGARAFQVKGSIGLIEVDAGMRVQDAISAADRACREAKKAHNEHIVVYPKNAPVFRERLEELSLIERLGGEFLPAGLFVEMQPIMSLREPEASLNFEVLLRLRDADNKVVPATKVIAAAEENGNIAVIDRWVMSTVLEWLAQHQAQLPLTKFVCVNLSGASLNDEKFIQDIFVILARHPQVVPMLCIEITESVALHDLEHTSRIIQRLQALGAKIALDDFGAGYTSFTYLKSLSADALKIDGAFIQSMNTHPANEAIVEAIVELARNLGMKSIAEWVEDCAMIEALAKLGVDYVQGYIVAKPQSPQAILEASSAASFITDPALARFVASRRVDGRPWVGAGDDLPPAGLH</sequence>
<protein>
    <submittedName>
        <fullName evidence="5">Diguanylate cyclase/phosphodiesterase</fullName>
    </submittedName>
</protein>
<keyword evidence="1" id="KW-1133">Transmembrane helix</keyword>
<reference evidence="6" key="6">
    <citation type="submission" date="2011-05" db="EMBL/GenBank/DDBJ databases">
        <title>Complete sequence of Collimonas fungivorans Ter331.</title>
        <authorList>
            <person name="Leveau J.H."/>
        </authorList>
    </citation>
    <scope>NUCLEOTIDE SEQUENCE [LARGE SCALE GENOMIC DNA]</scope>
    <source>
        <strain evidence="6">Ter331</strain>
    </source>
</reference>
<keyword evidence="1" id="KW-0812">Transmembrane</keyword>
<reference evidence="5 6" key="5">
    <citation type="journal article" date="2011" name="ISME J.">
        <title>Dual transcriptional profiling of a bacterial/fungal confrontation: Collimonas fungivorans versus Aspergillus niger.</title>
        <authorList>
            <person name="Mela F."/>
            <person name="Fritsche K."/>
            <person name="de Boer W."/>
            <person name="van Veen J.A."/>
            <person name="de Graaff L.H."/>
            <person name="van den Berg M."/>
            <person name="Leveau J.H."/>
        </authorList>
    </citation>
    <scope>NUCLEOTIDE SEQUENCE [LARGE SCALE GENOMIC DNA]</scope>
    <source>
        <strain evidence="5 6">Ter331</strain>
    </source>
</reference>
<feature type="transmembrane region" description="Helical" evidence="1">
    <location>
        <begin position="348"/>
        <end position="372"/>
    </location>
</feature>
<dbReference type="EMBL" id="CP002745">
    <property type="protein sequence ID" value="AEK61642.1"/>
    <property type="molecule type" value="Genomic_DNA"/>
</dbReference>
<dbReference type="PANTHER" id="PTHR44757:SF2">
    <property type="entry name" value="BIOFILM ARCHITECTURE MAINTENANCE PROTEIN MBAA"/>
    <property type="match status" value="1"/>
</dbReference>
<dbReference type="PANTHER" id="PTHR44757">
    <property type="entry name" value="DIGUANYLATE CYCLASE DGCP"/>
    <property type="match status" value="1"/>
</dbReference>
<proteinExistence type="predicted"/>
<feature type="transmembrane region" description="Helical" evidence="1">
    <location>
        <begin position="52"/>
        <end position="76"/>
    </location>
</feature>
<dbReference type="Gene3D" id="3.30.450.20">
    <property type="entry name" value="PAS domain"/>
    <property type="match status" value="1"/>
</dbReference>
<feature type="transmembrane region" description="Helical" evidence="1">
    <location>
        <begin position="296"/>
        <end position="313"/>
    </location>
</feature>
<feature type="domain" description="PAS" evidence="2">
    <location>
        <begin position="442"/>
        <end position="481"/>
    </location>
</feature>
<dbReference type="eggNOG" id="COG2199">
    <property type="taxonomic scope" value="Bacteria"/>
</dbReference>
<feature type="domain" description="EAL" evidence="3">
    <location>
        <begin position="732"/>
        <end position="987"/>
    </location>
</feature>
<dbReference type="InterPro" id="IPR052155">
    <property type="entry name" value="Biofilm_reg_signaling"/>
</dbReference>
<dbReference type="Proteomes" id="UP000008392">
    <property type="component" value="Chromosome"/>
</dbReference>
<organism evidence="5 6">
    <name type="scientific">Collimonas fungivorans (strain Ter331)</name>
    <dbReference type="NCBI Taxonomy" id="1005048"/>
    <lineage>
        <taxon>Bacteria</taxon>
        <taxon>Pseudomonadati</taxon>
        <taxon>Pseudomonadota</taxon>
        <taxon>Betaproteobacteria</taxon>
        <taxon>Burkholderiales</taxon>
        <taxon>Oxalobacteraceae</taxon>
        <taxon>Collimonas</taxon>
    </lineage>
</organism>
<dbReference type="eggNOG" id="COG2200">
    <property type="taxonomic scope" value="Bacteria"/>
</dbReference>
<keyword evidence="1" id="KW-0472">Membrane</keyword>
<dbReference type="SMART" id="SM00052">
    <property type="entry name" value="EAL"/>
    <property type="match status" value="1"/>
</dbReference>
<dbReference type="PROSITE" id="PS50887">
    <property type="entry name" value="GGDEF"/>
    <property type="match status" value="1"/>
</dbReference>
<dbReference type="InterPro" id="IPR001633">
    <property type="entry name" value="EAL_dom"/>
</dbReference>
<dbReference type="CDD" id="cd01948">
    <property type="entry name" value="EAL"/>
    <property type="match status" value="1"/>
</dbReference>
<evidence type="ECO:0000313" key="6">
    <source>
        <dbReference type="Proteomes" id="UP000008392"/>
    </source>
</evidence>
<dbReference type="HOGENOM" id="CLU_000445_45_0_4"/>
<keyword evidence="6" id="KW-1185">Reference proteome</keyword>
<evidence type="ECO:0000259" key="3">
    <source>
        <dbReference type="PROSITE" id="PS50883"/>
    </source>
</evidence>
<dbReference type="SUPFAM" id="SSF55785">
    <property type="entry name" value="PYP-like sensor domain (PAS domain)"/>
    <property type="match status" value="1"/>
</dbReference>
<dbReference type="InterPro" id="IPR000160">
    <property type="entry name" value="GGDEF_dom"/>
</dbReference>
<dbReference type="Pfam" id="PF00990">
    <property type="entry name" value="GGDEF"/>
    <property type="match status" value="1"/>
</dbReference>
<dbReference type="KEGG" id="cfu:CFU_1810"/>
<dbReference type="Gene3D" id="3.20.20.450">
    <property type="entry name" value="EAL domain"/>
    <property type="match status" value="1"/>
</dbReference>
<name>G0AGM9_COLFT</name>
<feature type="transmembrane region" description="Helical" evidence="1">
    <location>
        <begin position="226"/>
        <end position="249"/>
    </location>
</feature>
<dbReference type="STRING" id="1005048.CFU_1810"/>
<dbReference type="PROSITE" id="PS50112">
    <property type="entry name" value="PAS"/>
    <property type="match status" value="1"/>
</dbReference>
<reference evidence="5 6" key="2">
    <citation type="journal article" date="2006" name="J. Microbiol. Methods">
        <title>Genomic flank-sequencing of plasposon insertion sites for rapid identification of functional genes.</title>
        <authorList>
            <person name="Leveau J.H."/>
            <person name="Gerards S."/>
            <person name="Fritsche K."/>
            <person name="Zondag G."/>
            <person name="van Veen J.A."/>
        </authorList>
    </citation>
    <scope>NUCLEOTIDE SEQUENCE [LARGE SCALE GENOMIC DNA]</scope>
    <source>
        <strain evidence="5 6">Ter331</strain>
    </source>
</reference>
<dbReference type="InterPro" id="IPR000014">
    <property type="entry name" value="PAS"/>
</dbReference>
<dbReference type="PROSITE" id="PS50883">
    <property type="entry name" value="EAL"/>
    <property type="match status" value="1"/>
</dbReference>
<evidence type="ECO:0000313" key="5">
    <source>
        <dbReference type="EMBL" id="AEK61642.1"/>
    </source>
</evidence>
<evidence type="ECO:0000259" key="4">
    <source>
        <dbReference type="PROSITE" id="PS50887"/>
    </source>
</evidence>
<dbReference type="SUPFAM" id="SSF55073">
    <property type="entry name" value="Nucleotide cyclase"/>
    <property type="match status" value="1"/>
</dbReference>
<feature type="transmembrane region" description="Helical" evidence="1">
    <location>
        <begin position="256"/>
        <end position="276"/>
    </location>
</feature>
<dbReference type="SMART" id="SM00267">
    <property type="entry name" value="GGDEF"/>
    <property type="match status" value="1"/>
</dbReference>
<dbReference type="NCBIfam" id="TIGR00254">
    <property type="entry name" value="GGDEF"/>
    <property type="match status" value="1"/>
</dbReference>
<reference evidence="5 6" key="4">
    <citation type="journal article" date="2010" name="Environ. Microbiol.">
        <title>The bacterial genus Collimonas: mycophagy, weathering and other adaptive solutions to life in oligotrophic soil environments.</title>
        <authorList>
            <person name="Leveau J.H."/>
            <person name="Uroz S."/>
            <person name="de Boer W."/>
        </authorList>
    </citation>
    <scope>NUCLEOTIDE SEQUENCE [LARGE SCALE GENOMIC DNA]</scope>
    <source>
        <strain evidence="5 6">Ter331</strain>
    </source>
</reference>
<dbReference type="InterPro" id="IPR029787">
    <property type="entry name" value="Nucleotide_cyclase"/>
</dbReference>
<feature type="transmembrane region" description="Helical" evidence="1">
    <location>
        <begin position="320"/>
        <end position="342"/>
    </location>
</feature>
<dbReference type="CDD" id="cd01949">
    <property type="entry name" value="GGDEF"/>
    <property type="match status" value="1"/>
</dbReference>
<reference evidence="5 6" key="1">
    <citation type="journal article" date="2004" name="Environ. Microbiol.">
        <title>Phylogeny-function analysis of (meta)genomic libraries: screening for expression of ribosomal RNA genes by large-insert library fluorescent in situ hybridization (LIL-FISH).</title>
        <authorList>
            <person name="Leveau J.H."/>
            <person name="Gerards S."/>
            <person name="de Boer W."/>
            <person name="van Veen J.A."/>
        </authorList>
    </citation>
    <scope>NUCLEOTIDE SEQUENCE [LARGE SCALE GENOMIC DNA]</scope>
    <source>
        <strain evidence="5 6">Ter331</strain>
    </source>
</reference>
<dbReference type="SUPFAM" id="SSF141868">
    <property type="entry name" value="EAL domain-like"/>
    <property type="match status" value="1"/>
</dbReference>
<dbReference type="InterPro" id="IPR035965">
    <property type="entry name" value="PAS-like_dom_sf"/>
</dbReference>
<feature type="transmembrane region" description="Helical" evidence="1">
    <location>
        <begin position="379"/>
        <end position="404"/>
    </location>
</feature>
<feature type="domain" description="GGDEF" evidence="4">
    <location>
        <begin position="589"/>
        <end position="721"/>
    </location>
</feature>
<evidence type="ECO:0000259" key="2">
    <source>
        <dbReference type="PROSITE" id="PS50112"/>
    </source>
</evidence>
<dbReference type="Gene3D" id="3.30.70.270">
    <property type="match status" value="1"/>
</dbReference>
<dbReference type="InterPro" id="IPR043128">
    <property type="entry name" value="Rev_trsase/Diguanyl_cyclase"/>
</dbReference>
<dbReference type="InterPro" id="IPR035919">
    <property type="entry name" value="EAL_sf"/>
</dbReference>
<dbReference type="AlphaFoldDB" id="G0AGM9"/>
<reference evidence="5 6" key="3">
    <citation type="journal article" date="2008" name="FEMS Microbiol. Ecol.">
        <title>Identification and characterization of genes underlying chitinolysis in Collimonas fungivorans Ter331.</title>
        <authorList>
            <person name="Fritsche K."/>
            <person name="de Boer W."/>
            <person name="Gerards S."/>
            <person name="van den Berg M."/>
            <person name="van Veen J.A."/>
            <person name="Leveau J.H."/>
        </authorList>
    </citation>
    <scope>NUCLEOTIDE SEQUENCE [LARGE SCALE GENOMIC DNA]</scope>
    <source>
        <strain evidence="5 6">Ter331</strain>
    </source>
</reference>